<proteinExistence type="predicted"/>
<feature type="region of interest" description="Disordered" evidence="1">
    <location>
        <begin position="15"/>
        <end position="36"/>
    </location>
</feature>
<dbReference type="GeneID" id="117206716"/>
<accession>A0A6P8M354</accession>
<dbReference type="RefSeq" id="XP_033302193.1">
    <property type="nucleotide sequence ID" value="XM_033446302.1"/>
</dbReference>
<evidence type="ECO:0000256" key="1">
    <source>
        <dbReference type="SAM" id="MobiDB-lite"/>
    </source>
</evidence>
<sequence length="182" mass="20382">MASVSATERIVAVNRGIREKEGMKRNRRESENHGPAEVRVSPIYTRIYTEVAPAIPHRRRHHHRHDHHTTTTNTATATDVEALHLSHSFRHFFARPSPTSVTYIFRGAASVCAHLRFQHDGFSPRQNRRCTTATAVVDATAAAPVAASPLLTARTRTRTRSTCRSNAHDCDRGIARARLPHD</sequence>
<feature type="compositionally biased region" description="Basic and acidic residues" evidence="1">
    <location>
        <begin position="16"/>
        <end position="36"/>
    </location>
</feature>
<organism evidence="2 3">
    <name type="scientific">Bombus bifarius</name>
    <dbReference type="NCBI Taxonomy" id="103933"/>
    <lineage>
        <taxon>Eukaryota</taxon>
        <taxon>Metazoa</taxon>
        <taxon>Ecdysozoa</taxon>
        <taxon>Arthropoda</taxon>
        <taxon>Hexapoda</taxon>
        <taxon>Insecta</taxon>
        <taxon>Pterygota</taxon>
        <taxon>Neoptera</taxon>
        <taxon>Endopterygota</taxon>
        <taxon>Hymenoptera</taxon>
        <taxon>Apocrita</taxon>
        <taxon>Aculeata</taxon>
        <taxon>Apoidea</taxon>
        <taxon>Anthophila</taxon>
        <taxon>Apidae</taxon>
        <taxon>Bombus</taxon>
        <taxon>Pyrobombus</taxon>
    </lineage>
</organism>
<reference evidence="3" key="1">
    <citation type="submission" date="2025-08" db="UniProtKB">
        <authorList>
            <consortium name="RefSeq"/>
        </authorList>
    </citation>
    <scope>IDENTIFICATION</scope>
    <source>
        <tissue evidence="3">Muscle</tissue>
    </source>
</reference>
<name>A0A6P8M354_9HYME</name>
<dbReference type="KEGG" id="bbif:117206716"/>
<dbReference type="Proteomes" id="UP000515164">
    <property type="component" value="Unplaced"/>
</dbReference>
<gene>
    <name evidence="3" type="primary">LOC117206716</name>
</gene>
<evidence type="ECO:0000313" key="3">
    <source>
        <dbReference type="RefSeq" id="XP_033302193.1"/>
    </source>
</evidence>
<evidence type="ECO:0000313" key="2">
    <source>
        <dbReference type="Proteomes" id="UP000515164"/>
    </source>
</evidence>
<keyword evidence="2" id="KW-1185">Reference proteome</keyword>
<dbReference type="AlphaFoldDB" id="A0A6P8M354"/>
<protein>
    <submittedName>
        <fullName evidence="3">Uncharacterized protein LOC117206716</fullName>
    </submittedName>
</protein>